<evidence type="ECO:0000256" key="3">
    <source>
        <dbReference type="ARBA" id="ARBA00022833"/>
    </source>
</evidence>
<comment type="cofactor">
    <cofactor evidence="8">
        <name>Zn(2+)</name>
        <dbReference type="ChEBI" id="CHEBI:29105"/>
    </cofactor>
    <text evidence="8">Binds 1 zinc ion per subunit.</text>
</comment>
<name>H0UMT4_9BACT</name>
<evidence type="ECO:0000256" key="7">
    <source>
        <dbReference type="PIRSR" id="PIRSR000099-3"/>
    </source>
</evidence>
<dbReference type="AlphaFoldDB" id="H0UMT4"/>
<keyword evidence="11" id="KW-1185">Reference proteome</keyword>
<dbReference type="Gene3D" id="1.20.5.1300">
    <property type="match status" value="1"/>
</dbReference>
<dbReference type="GO" id="GO:0046872">
    <property type="term" value="F:metal ion binding"/>
    <property type="evidence" value="ECO:0007669"/>
    <property type="project" value="UniProtKB-KW"/>
</dbReference>
<feature type="binding site" evidence="7">
    <location>
        <position position="254"/>
    </location>
    <ligand>
        <name>substrate</name>
    </ligand>
</feature>
<dbReference type="SUPFAM" id="SSF53720">
    <property type="entry name" value="ALDH-like"/>
    <property type="match status" value="1"/>
</dbReference>
<dbReference type="RefSeq" id="WP_006582720.1">
    <property type="nucleotide sequence ID" value="NZ_CM001377.1"/>
</dbReference>
<dbReference type="GO" id="GO:0000105">
    <property type="term" value="P:L-histidine biosynthetic process"/>
    <property type="evidence" value="ECO:0007669"/>
    <property type="project" value="InterPro"/>
</dbReference>
<evidence type="ECO:0000313" key="11">
    <source>
        <dbReference type="Proteomes" id="UP000005730"/>
    </source>
</evidence>
<dbReference type="Proteomes" id="UP000005730">
    <property type="component" value="Chromosome"/>
</dbReference>
<dbReference type="PROSITE" id="PS00611">
    <property type="entry name" value="HISOL_DEHYDROGENASE"/>
    <property type="match status" value="1"/>
</dbReference>
<dbReference type="EMBL" id="CM001377">
    <property type="protein sequence ID" value="EHM09229.1"/>
    <property type="molecule type" value="Genomic_DNA"/>
</dbReference>
<dbReference type="Gene3D" id="3.40.50.1980">
    <property type="entry name" value="Nitrogenase molybdenum iron protein domain"/>
    <property type="match status" value="2"/>
</dbReference>
<dbReference type="PANTHER" id="PTHR21256">
    <property type="entry name" value="HISTIDINOL DEHYDROGENASE HDH"/>
    <property type="match status" value="1"/>
</dbReference>
<evidence type="ECO:0000256" key="1">
    <source>
        <dbReference type="ARBA" id="ARBA00010178"/>
    </source>
</evidence>
<dbReference type="eggNOG" id="COG0141">
    <property type="taxonomic scope" value="Bacteria"/>
</dbReference>
<feature type="binding site" evidence="7">
    <location>
        <position position="356"/>
    </location>
    <ligand>
        <name>substrate</name>
    </ligand>
</feature>
<keyword evidence="2 8" id="KW-0479">Metal-binding</keyword>
<dbReference type="InterPro" id="IPR022695">
    <property type="entry name" value="Histidinol_DH_monofunct"/>
</dbReference>
<dbReference type="InterPro" id="IPR001692">
    <property type="entry name" value="Histidinol_DH_CS"/>
</dbReference>
<dbReference type="GO" id="GO:0005737">
    <property type="term" value="C:cytoplasm"/>
    <property type="evidence" value="ECO:0007669"/>
    <property type="project" value="TreeGrafter"/>
</dbReference>
<keyword evidence="4 5" id="KW-0560">Oxidoreductase</keyword>
<dbReference type="InterPro" id="IPR012131">
    <property type="entry name" value="Hstdl_DH"/>
</dbReference>
<sequence length="429" mass="46427">MRHIKAPVKDRQAIRGDLYGVRDQVARIIEEVAQEGDQAVLRGSRRYDLSQGDTLKVPEDVLEESFYALEEDLKTAINTARDHIARFAELQMGCIAELEETPICPGVLLGHRVVPVDSCGCYIPGGSYPLISTVLMLAVPAKVAGVKRICACTPVKRGDRLPDRSVLGALWGAGVTEVYAAGGAHAVAAMAIGTQTIRPVDLIVGPGNKYVTEAKRQCFGRVGIDFVAGPSEVLVIAERGMGNEEFIAWDLLAQAEHDLDARSVLVTTDEELADRVTSRVERILQDLPTRDVASRSWEDNGEVLLAESMEEAVEMANRMAPEHLELLAKDPDLWIPKLRNYGSLFIGDHSAEVFGDYASGTNHTLPTAGAARYTGGLWVGNFLKVLTNQRITPMGAERLSQAAATLAEAEGLWAHRGAALARVPQGGRS</sequence>
<keyword evidence="3 8" id="KW-0862">Zinc</keyword>
<dbReference type="NCBIfam" id="TIGR00069">
    <property type="entry name" value="hisD"/>
    <property type="match status" value="1"/>
</dbReference>
<dbReference type="PRINTS" id="PR00083">
    <property type="entry name" value="HOLDHDRGNASE"/>
</dbReference>
<evidence type="ECO:0000256" key="2">
    <source>
        <dbReference type="ARBA" id="ARBA00022723"/>
    </source>
</evidence>
<feature type="binding site" evidence="7">
    <location>
        <position position="231"/>
    </location>
    <ligand>
        <name>substrate</name>
    </ligand>
</feature>
<feature type="binding site" evidence="7">
    <location>
        <position position="415"/>
    </location>
    <ligand>
        <name>substrate</name>
    </ligand>
</feature>
<dbReference type="STRING" id="926567.TheveDRAFT_0040"/>
<dbReference type="InterPro" id="IPR016161">
    <property type="entry name" value="Ald_DH/histidinol_DH"/>
</dbReference>
<evidence type="ECO:0000256" key="9">
    <source>
        <dbReference type="RuleBase" id="RU004175"/>
    </source>
</evidence>
<feature type="active site" description="Proton acceptor" evidence="6">
    <location>
        <position position="323"/>
    </location>
</feature>
<dbReference type="PANTHER" id="PTHR21256:SF2">
    <property type="entry name" value="HISTIDINE BIOSYNTHESIS TRIFUNCTIONAL PROTEIN"/>
    <property type="match status" value="1"/>
</dbReference>
<dbReference type="GO" id="GO:0051287">
    <property type="term" value="F:NAD binding"/>
    <property type="evidence" value="ECO:0007669"/>
    <property type="project" value="InterPro"/>
</dbReference>
<dbReference type="GO" id="GO:0004399">
    <property type="term" value="F:histidinol dehydrogenase activity"/>
    <property type="evidence" value="ECO:0007669"/>
    <property type="project" value="InterPro"/>
</dbReference>
<feature type="binding site" evidence="8">
    <location>
        <position position="254"/>
    </location>
    <ligand>
        <name>Zn(2+)</name>
        <dbReference type="ChEBI" id="CHEBI:29105"/>
    </ligand>
</feature>
<dbReference type="Pfam" id="PF00815">
    <property type="entry name" value="Histidinol_dh"/>
    <property type="match status" value="1"/>
</dbReference>
<feature type="binding site" evidence="7">
    <location>
        <position position="410"/>
    </location>
    <ligand>
        <name>substrate</name>
    </ligand>
</feature>
<evidence type="ECO:0000256" key="8">
    <source>
        <dbReference type="PIRSR" id="PIRSR000099-4"/>
    </source>
</evidence>
<protein>
    <submittedName>
        <fullName evidence="10">Histidinol dehydrogenase</fullName>
    </submittedName>
</protein>
<evidence type="ECO:0000256" key="5">
    <source>
        <dbReference type="PIRNR" id="PIRNR000099"/>
    </source>
</evidence>
<dbReference type="OrthoDB" id="9805269at2"/>
<dbReference type="FunFam" id="3.40.50.1980:FF:000001">
    <property type="entry name" value="Histidinol dehydrogenase"/>
    <property type="match status" value="1"/>
</dbReference>
<evidence type="ECO:0000256" key="4">
    <source>
        <dbReference type="ARBA" id="ARBA00023002"/>
    </source>
</evidence>
<feature type="binding site" evidence="8">
    <location>
        <position position="415"/>
    </location>
    <ligand>
        <name>Zn(2+)</name>
        <dbReference type="ChEBI" id="CHEBI:29105"/>
    </ligand>
</feature>
<dbReference type="CDD" id="cd06572">
    <property type="entry name" value="Histidinol_dh"/>
    <property type="match status" value="1"/>
</dbReference>
<dbReference type="HOGENOM" id="CLU_006732_3_3_0"/>
<feature type="binding site" evidence="8">
    <location>
        <position position="356"/>
    </location>
    <ligand>
        <name>Zn(2+)</name>
        <dbReference type="ChEBI" id="CHEBI:29105"/>
    </ligand>
</feature>
<feature type="active site" description="Proton acceptor" evidence="6">
    <location>
        <position position="322"/>
    </location>
</feature>
<reference evidence="10 11" key="1">
    <citation type="submission" date="2011-10" db="EMBL/GenBank/DDBJ databases">
        <title>The Noncontiguous Finished genome of Thermanaerovibrio velox DSM 12556.</title>
        <authorList>
            <consortium name="US DOE Joint Genome Institute (JGI-PGF)"/>
            <person name="Lucas S."/>
            <person name="Copeland A."/>
            <person name="Lapidus A."/>
            <person name="Glavina del Rio T."/>
            <person name="Dalin E."/>
            <person name="Tice H."/>
            <person name="Bruce D."/>
            <person name="Goodwin L."/>
            <person name="Pitluck S."/>
            <person name="Peters L."/>
            <person name="Mikhailova N."/>
            <person name="Teshima H."/>
            <person name="Kyrpides N."/>
            <person name="Mavromatis K."/>
            <person name="Ivanova N."/>
            <person name="Markowitz V."/>
            <person name="Cheng J.-F."/>
            <person name="Hugenholtz P."/>
            <person name="Woyke T."/>
            <person name="Wu D."/>
            <person name="Spring S."/>
            <person name="Brambilla E.-M."/>
            <person name="Klenk H.-P."/>
            <person name="Eisen J.A."/>
        </authorList>
    </citation>
    <scope>NUCLEOTIDE SEQUENCE [LARGE SCALE GENOMIC DNA]</scope>
    <source>
        <strain evidence="10 11">DSM 12556</strain>
    </source>
</reference>
<evidence type="ECO:0000313" key="10">
    <source>
        <dbReference type="EMBL" id="EHM09229.1"/>
    </source>
</evidence>
<accession>H0UMT4</accession>
<proteinExistence type="inferred from homology"/>
<organism evidence="10 11">
    <name type="scientific">Thermanaerovibrio velox DSM 12556</name>
    <dbReference type="NCBI Taxonomy" id="926567"/>
    <lineage>
        <taxon>Bacteria</taxon>
        <taxon>Thermotogati</taxon>
        <taxon>Synergistota</taxon>
        <taxon>Synergistia</taxon>
        <taxon>Synergistales</taxon>
        <taxon>Synergistaceae</taxon>
        <taxon>Thermanaerovibrio</taxon>
    </lineage>
</organism>
<dbReference type="PIRSF" id="PIRSF000099">
    <property type="entry name" value="Histidinol_dh"/>
    <property type="match status" value="1"/>
</dbReference>
<feature type="binding site" evidence="7">
    <location>
        <position position="323"/>
    </location>
    <ligand>
        <name>substrate</name>
    </ligand>
</feature>
<evidence type="ECO:0000256" key="6">
    <source>
        <dbReference type="PIRSR" id="PIRSR000099-1"/>
    </source>
</evidence>
<comment type="similarity">
    <text evidence="1 5 9">Belongs to the histidinol dehydrogenase family.</text>
</comment>
<gene>
    <name evidence="10" type="ORF">TheveDRAFT_0040</name>
</gene>
<feature type="binding site" evidence="7">
    <location>
        <position position="257"/>
    </location>
    <ligand>
        <name>substrate</name>
    </ligand>
</feature>
<feature type="binding site" evidence="8">
    <location>
        <position position="257"/>
    </location>
    <ligand>
        <name>Zn(2+)</name>
        <dbReference type="ChEBI" id="CHEBI:29105"/>
    </ligand>
</feature>